<comment type="caution">
    <text evidence="4">The sequence shown here is derived from an EMBL/GenBank/DDBJ whole genome shotgun (WGS) entry which is preliminary data.</text>
</comment>
<name>A0AAD5XTC0_9FUNG</name>
<accession>A0AAD5XTC0</accession>
<dbReference type="InterPro" id="IPR024382">
    <property type="entry name" value="Vps3844_C"/>
</dbReference>
<proteinExistence type="predicted"/>
<evidence type="ECO:0000259" key="2">
    <source>
        <dbReference type="Pfam" id="PF12955"/>
    </source>
</evidence>
<evidence type="ECO:0000256" key="1">
    <source>
        <dbReference type="SAM" id="MobiDB-lite"/>
    </source>
</evidence>
<dbReference type="AlphaFoldDB" id="A0AAD5XTC0"/>
<dbReference type="PANTHER" id="PTHR36853:SF1">
    <property type="entry name" value="DUF3844 DOMAIN-CONTAINING PROTEIN"/>
    <property type="match status" value="1"/>
</dbReference>
<gene>
    <name evidence="4" type="ORF">HDU87_005007</name>
</gene>
<dbReference type="PANTHER" id="PTHR36853">
    <property type="entry name" value="EXPRESSED PROTEIN"/>
    <property type="match status" value="1"/>
</dbReference>
<reference evidence="4" key="1">
    <citation type="submission" date="2020-05" db="EMBL/GenBank/DDBJ databases">
        <title>Phylogenomic resolution of chytrid fungi.</title>
        <authorList>
            <person name="Stajich J.E."/>
            <person name="Amses K."/>
            <person name="Simmons R."/>
            <person name="Seto K."/>
            <person name="Myers J."/>
            <person name="Bonds A."/>
            <person name="Quandt C.A."/>
            <person name="Barry K."/>
            <person name="Liu P."/>
            <person name="Grigoriev I."/>
            <person name="Longcore J.E."/>
            <person name="James T.Y."/>
        </authorList>
    </citation>
    <scope>NUCLEOTIDE SEQUENCE</scope>
    <source>
        <strain evidence="4">JEL0379</strain>
    </source>
</reference>
<evidence type="ECO:0000259" key="3">
    <source>
        <dbReference type="Pfam" id="PF25294"/>
    </source>
</evidence>
<dbReference type="GO" id="GO:0005783">
    <property type="term" value="C:endoplasmic reticulum"/>
    <property type="evidence" value="ECO:0007669"/>
    <property type="project" value="TreeGrafter"/>
</dbReference>
<sequence length="463" mass="49649">MHHNYQHCPSDQALTQASDLAVVAAAADRSAAPHNNKPEKAPATLHLSHSPEGTIKMWEQKKAASSSAKDGAAASLYIHPSQSVGRDVREVSWVDAASVVENAVAASAGLPHVLTEQKPDLLESTVKELDIDLLGKPAANLWIVVEDYPESEPILAKDAAYRVRGGQDSASDLLKFGARTADAIAAADPSAWPIVISSEKSLAGHGPAPRVFVGPQDVKVTSSRRLPADMKRTIQEIADTTYTDMEGHAAEKFGKRAKPLSSHISADAQLMGELEFSTSLLTAVDTQRILNPVNPKPLPTFLSMTFSGLRSLREHYGEDSKQYRSGTAMTRAAVDEIVKTFVDMHEGEAVVQVLTVPPSISAALFRRASSATTTSACPTSVVDCQSTFSNCSNHGTCTQRNVTASQQCYLCTCSTKWTDDNGKAVAGFSGPVIWTGSSCQYQDISVPFHILFWTTVALIIVTM</sequence>
<dbReference type="Pfam" id="PF25294">
    <property type="entry name" value="RENR_N"/>
    <property type="match status" value="1"/>
</dbReference>
<dbReference type="EMBL" id="JADGJQ010000004">
    <property type="protein sequence ID" value="KAJ3184161.1"/>
    <property type="molecule type" value="Genomic_DNA"/>
</dbReference>
<evidence type="ECO:0000313" key="5">
    <source>
        <dbReference type="Proteomes" id="UP001212152"/>
    </source>
</evidence>
<feature type="domain" description="Vacuolar sorting protein Vps3844 C-terminal" evidence="2">
    <location>
        <begin position="377"/>
        <end position="462"/>
    </location>
</feature>
<evidence type="ECO:0000313" key="4">
    <source>
        <dbReference type="EMBL" id="KAJ3184161.1"/>
    </source>
</evidence>
<feature type="region of interest" description="Disordered" evidence="1">
    <location>
        <begin position="25"/>
        <end position="46"/>
    </location>
</feature>
<dbReference type="Proteomes" id="UP001212152">
    <property type="component" value="Unassembled WGS sequence"/>
</dbReference>
<keyword evidence="5" id="KW-1185">Reference proteome</keyword>
<organism evidence="4 5">
    <name type="scientific">Geranomyces variabilis</name>
    <dbReference type="NCBI Taxonomy" id="109894"/>
    <lineage>
        <taxon>Eukaryota</taxon>
        <taxon>Fungi</taxon>
        <taxon>Fungi incertae sedis</taxon>
        <taxon>Chytridiomycota</taxon>
        <taxon>Chytridiomycota incertae sedis</taxon>
        <taxon>Chytridiomycetes</taxon>
        <taxon>Spizellomycetales</taxon>
        <taxon>Powellomycetaceae</taxon>
        <taxon>Geranomyces</taxon>
    </lineage>
</organism>
<dbReference type="Pfam" id="PF12955">
    <property type="entry name" value="Vps3844_C"/>
    <property type="match status" value="1"/>
</dbReference>
<evidence type="ECO:0008006" key="6">
    <source>
        <dbReference type="Google" id="ProtNLM"/>
    </source>
</evidence>
<protein>
    <recommendedName>
        <fullName evidence="6">DUF3844 domain-containing protein</fullName>
    </recommendedName>
</protein>
<dbReference type="InterPro" id="IPR053065">
    <property type="entry name" value="Archenteron_Induction-Rel"/>
</dbReference>
<feature type="domain" description="Renin receptor N-terminal" evidence="3">
    <location>
        <begin position="256"/>
        <end position="357"/>
    </location>
</feature>
<dbReference type="InterPro" id="IPR057318">
    <property type="entry name" value="RENR_N"/>
</dbReference>